<gene>
    <name evidence="3" type="ORF">AVEN_247116_2</name>
    <name evidence="2" type="ORF">AVEN_252152_2</name>
</gene>
<protein>
    <submittedName>
        <fullName evidence="2">Uncharacterized protein</fullName>
    </submittedName>
</protein>
<feature type="region of interest" description="Disordered" evidence="1">
    <location>
        <begin position="153"/>
        <end position="193"/>
    </location>
</feature>
<keyword evidence="4" id="KW-1185">Reference proteome</keyword>
<dbReference type="Proteomes" id="UP000499080">
    <property type="component" value="Unassembled WGS sequence"/>
</dbReference>
<evidence type="ECO:0000256" key="1">
    <source>
        <dbReference type="SAM" id="MobiDB-lite"/>
    </source>
</evidence>
<name>A0A4Y2FRA1_ARAVE</name>
<proteinExistence type="predicted"/>
<comment type="caution">
    <text evidence="2">The sequence shown here is derived from an EMBL/GenBank/DDBJ whole genome shotgun (WGS) entry which is preliminary data.</text>
</comment>
<dbReference type="EMBL" id="BGPR01001047">
    <property type="protein sequence ID" value="GBM43893.1"/>
    <property type="molecule type" value="Genomic_DNA"/>
</dbReference>
<feature type="non-terminal residue" evidence="2">
    <location>
        <position position="193"/>
    </location>
</feature>
<feature type="region of interest" description="Disordered" evidence="1">
    <location>
        <begin position="1"/>
        <end position="20"/>
    </location>
</feature>
<evidence type="ECO:0000313" key="3">
    <source>
        <dbReference type="EMBL" id="GBM43893.1"/>
    </source>
</evidence>
<dbReference type="OrthoDB" id="3245100at2759"/>
<dbReference type="EMBL" id="BGPR01001033">
    <property type="protein sequence ID" value="GBM43547.1"/>
    <property type="molecule type" value="Genomic_DNA"/>
</dbReference>
<evidence type="ECO:0000313" key="2">
    <source>
        <dbReference type="EMBL" id="GBM43547.1"/>
    </source>
</evidence>
<organism evidence="2 4">
    <name type="scientific">Araneus ventricosus</name>
    <name type="common">Orbweaver spider</name>
    <name type="synonym">Epeira ventricosa</name>
    <dbReference type="NCBI Taxonomy" id="182803"/>
    <lineage>
        <taxon>Eukaryota</taxon>
        <taxon>Metazoa</taxon>
        <taxon>Ecdysozoa</taxon>
        <taxon>Arthropoda</taxon>
        <taxon>Chelicerata</taxon>
        <taxon>Arachnida</taxon>
        <taxon>Araneae</taxon>
        <taxon>Araneomorphae</taxon>
        <taxon>Entelegynae</taxon>
        <taxon>Araneoidea</taxon>
        <taxon>Araneidae</taxon>
        <taxon>Araneus</taxon>
    </lineage>
</organism>
<dbReference type="AlphaFoldDB" id="A0A4Y2FRA1"/>
<reference evidence="2 4" key="1">
    <citation type="journal article" date="2019" name="Sci. Rep.">
        <title>Orb-weaving spider Araneus ventricosus genome elucidates the spidroin gene catalogue.</title>
        <authorList>
            <person name="Kono N."/>
            <person name="Nakamura H."/>
            <person name="Ohtoshi R."/>
            <person name="Moran D.A.P."/>
            <person name="Shinohara A."/>
            <person name="Yoshida Y."/>
            <person name="Fujiwara M."/>
            <person name="Mori M."/>
            <person name="Tomita M."/>
            <person name="Arakawa K."/>
        </authorList>
    </citation>
    <scope>NUCLEOTIDE SEQUENCE [LARGE SCALE GENOMIC DNA]</scope>
</reference>
<sequence>MPSGQEEALLQHDNYPNPDHKTSILQAVKEQEAQFQQLSRDLDAERQSVTSHLERQRIQGASEIYIKNISVAVTFKDFQYKIRDPEDGSATYTENPYIWRPTQIDSVIPEDSEFDPKMSESHLHYYPDGSTLPDYLQEGIPQVQESYTHTIGYETSTSTNGHGDGDASSNNSKSSVPVDNASFISRSTSQTQQ</sequence>
<evidence type="ECO:0000313" key="4">
    <source>
        <dbReference type="Proteomes" id="UP000499080"/>
    </source>
</evidence>
<accession>A0A4Y2FRA1</accession>